<sequence>MERQSTEGSVFRPATAGLLDRIERRIADQNCTFLTSSNYMNEASTKLAYLISSSLTARGGARPYRSFLINSTVEALSGAMKLARQTSVRNKRHDGGWILLIDAKGVFTPFVDPLSRGVEQAMTPHVVTVSSAVEVSQTQPEHAWSAVVVVRDGSVDRSTAELERLFGAVRAQGGMVVLCDSELDLPDVSLFTGPLGADVIVYGESLGGNQVPFGCFAMTEQAYEIWRPSTSSKKGSGASPIGHRSSGRSRARARCSGSGSTTGTSPSAGPSSVCCSKWRRPSWSSSGAGSSCSCCASCTGP</sequence>
<feature type="region of interest" description="Disordered" evidence="1">
    <location>
        <begin position="228"/>
        <end position="301"/>
    </location>
</feature>
<reference evidence="2 3" key="1">
    <citation type="submission" date="2022-10" db="EMBL/GenBank/DDBJ databases">
        <title>The complete genomes of actinobacterial strains from the NBC collection.</title>
        <authorList>
            <person name="Joergensen T.S."/>
            <person name="Alvarez Arevalo M."/>
            <person name="Sterndorff E.B."/>
            <person name="Faurdal D."/>
            <person name="Vuksanovic O."/>
            <person name="Mourched A.-S."/>
            <person name="Charusanti P."/>
            <person name="Shaw S."/>
            <person name="Blin K."/>
            <person name="Weber T."/>
        </authorList>
    </citation>
    <scope>NUCLEOTIDE SEQUENCE [LARGE SCALE GENOMIC DNA]</scope>
    <source>
        <strain evidence="2 3">NBC 01792</strain>
    </source>
</reference>
<proteinExistence type="predicted"/>
<keyword evidence="3" id="KW-1185">Reference proteome</keyword>
<accession>A0ABZ1F3C9</accession>
<dbReference type="RefSeq" id="WP_326703078.1">
    <property type="nucleotide sequence ID" value="NZ_CP109083.1"/>
</dbReference>
<evidence type="ECO:0000256" key="1">
    <source>
        <dbReference type="SAM" id="MobiDB-lite"/>
    </source>
</evidence>
<feature type="compositionally biased region" description="Low complexity" evidence="1">
    <location>
        <begin position="254"/>
        <end position="272"/>
    </location>
</feature>
<protein>
    <submittedName>
        <fullName evidence="2">Uncharacterized protein</fullName>
    </submittedName>
</protein>
<feature type="compositionally biased region" description="Cys residues" evidence="1">
    <location>
        <begin position="292"/>
        <end position="301"/>
    </location>
</feature>
<name>A0ABZ1F3C9_9ACTN</name>
<dbReference type="EMBL" id="CP109083">
    <property type="protein sequence ID" value="WSB10914.1"/>
    <property type="molecule type" value="Genomic_DNA"/>
</dbReference>
<evidence type="ECO:0000313" key="3">
    <source>
        <dbReference type="Proteomes" id="UP001356428"/>
    </source>
</evidence>
<evidence type="ECO:0000313" key="2">
    <source>
        <dbReference type="EMBL" id="WSB10914.1"/>
    </source>
</evidence>
<dbReference type="Proteomes" id="UP001356428">
    <property type="component" value="Chromosome"/>
</dbReference>
<organism evidence="2 3">
    <name type="scientific">Streptomyces cyaneofuscatus</name>
    <dbReference type="NCBI Taxonomy" id="66883"/>
    <lineage>
        <taxon>Bacteria</taxon>
        <taxon>Bacillati</taxon>
        <taxon>Actinomycetota</taxon>
        <taxon>Actinomycetes</taxon>
        <taxon>Kitasatosporales</taxon>
        <taxon>Streptomycetaceae</taxon>
        <taxon>Streptomyces</taxon>
    </lineage>
</organism>
<gene>
    <name evidence="2" type="ORF">OG849_28545</name>
</gene>